<dbReference type="AlphaFoldDB" id="A0A835LZB1"/>
<proteinExistence type="inferred from homology"/>
<dbReference type="SUPFAM" id="SSF51445">
    <property type="entry name" value="(Trans)glycosidases"/>
    <property type="match status" value="1"/>
</dbReference>
<dbReference type="EMBL" id="JADFTS010000005">
    <property type="protein sequence ID" value="KAF9604961.1"/>
    <property type="molecule type" value="Genomic_DNA"/>
</dbReference>
<comment type="caution">
    <text evidence="6">The sequence shown here is derived from an EMBL/GenBank/DDBJ whole genome shotgun (WGS) entry which is preliminary data.</text>
</comment>
<dbReference type="FunFam" id="3.20.20.80:FF:000010">
    <property type="entry name" value="glucan endo-1,3-beta-glucosidase, basic"/>
    <property type="match status" value="1"/>
</dbReference>
<evidence type="ECO:0000256" key="4">
    <source>
        <dbReference type="RuleBase" id="RU004335"/>
    </source>
</evidence>
<evidence type="ECO:0000256" key="2">
    <source>
        <dbReference type="ARBA" id="ARBA00022801"/>
    </source>
</evidence>
<reference evidence="6 7" key="1">
    <citation type="submission" date="2020-10" db="EMBL/GenBank/DDBJ databases">
        <title>The Coptis chinensis genome and diversification of protoberbering-type alkaloids.</title>
        <authorList>
            <person name="Wang B."/>
            <person name="Shu S."/>
            <person name="Song C."/>
            <person name="Liu Y."/>
        </authorList>
    </citation>
    <scope>NUCLEOTIDE SEQUENCE [LARGE SCALE GENOMIC DNA]</scope>
    <source>
        <strain evidence="6">HL-2020</strain>
        <tissue evidence="6">Leaf</tissue>
    </source>
</reference>
<keyword evidence="2 5" id="KW-0378">Hydrolase</keyword>
<protein>
    <recommendedName>
        <fullName evidence="8">Glucan endo-1,3-beta-D-glucosidase</fullName>
    </recommendedName>
</protein>
<dbReference type="InterPro" id="IPR000490">
    <property type="entry name" value="Glyco_hydro_17"/>
</dbReference>
<organism evidence="6 7">
    <name type="scientific">Coptis chinensis</name>
    <dbReference type="NCBI Taxonomy" id="261450"/>
    <lineage>
        <taxon>Eukaryota</taxon>
        <taxon>Viridiplantae</taxon>
        <taxon>Streptophyta</taxon>
        <taxon>Embryophyta</taxon>
        <taxon>Tracheophyta</taxon>
        <taxon>Spermatophyta</taxon>
        <taxon>Magnoliopsida</taxon>
        <taxon>Ranunculales</taxon>
        <taxon>Ranunculaceae</taxon>
        <taxon>Coptidoideae</taxon>
        <taxon>Coptis</taxon>
    </lineage>
</organism>
<sequence>MKREEERNEARDAEAVLGINYGLLGDNLPAPKDVIKLIREKGIKGVRIFEPNHEVLEALRGNDIIVSVGVKNGDLVNLAQSREAADNWIQENYVPYYKDVFIDYITVGNEVIPGPYAQYVFPAIRNLDASFRAAGLYENIKITTVVPTNVLGTSYPPSSGAFSNESASFMSDIIKYLTSEVSPIMVNVYPYFALVSDPTKISLDYALFQSPTPIFMDQGLAYYNLYDAMLDAFLAAAYRVTGGKDVAIVVSETGWPSAGNPTYATIDNARIYNNNLKKAFRKGTPRTPGLARDTFIFAMFNEDLKPQGVEQNFGSFYPNMKPVYPLW</sequence>
<dbReference type="Gene3D" id="3.20.20.80">
    <property type="entry name" value="Glycosidases"/>
    <property type="match status" value="1"/>
</dbReference>
<dbReference type="OrthoDB" id="941679at2759"/>
<evidence type="ECO:0000256" key="3">
    <source>
        <dbReference type="ARBA" id="ARBA00023295"/>
    </source>
</evidence>
<evidence type="ECO:0008006" key="8">
    <source>
        <dbReference type="Google" id="ProtNLM"/>
    </source>
</evidence>
<dbReference type="GO" id="GO:0005975">
    <property type="term" value="P:carbohydrate metabolic process"/>
    <property type="evidence" value="ECO:0007669"/>
    <property type="project" value="InterPro"/>
</dbReference>
<gene>
    <name evidence="6" type="ORF">IFM89_011654</name>
</gene>
<keyword evidence="3 5" id="KW-0326">Glycosidase</keyword>
<comment type="similarity">
    <text evidence="1 4">Belongs to the glycosyl hydrolase 17 family.</text>
</comment>
<keyword evidence="7" id="KW-1185">Reference proteome</keyword>
<dbReference type="GO" id="GO:0004553">
    <property type="term" value="F:hydrolase activity, hydrolyzing O-glycosyl compounds"/>
    <property type="evidence" value="ECO:0007669"/>
    <property type="project" value="InterPro"/>
</dbReference>
<dbReference type="PROSITE" id="PS00587">
    <property type="entry name" value="GLYCOSYL_HYDROL_F17"/>
    <property type="match status" value="1"/>
</dbReference>
<evidence type="ECO:0000256" key="5">
    <source>
        <dbReference type="RuleBase" id="RU004336"/>
    </source>
</evidence>
<evidence type="ECO:0000313" key="6">
    <source>
        <dbReference type="EMBL" id="KAF9604961.1"/>
    </source>
</evidence>
<dbReference type="PANTHER" id="PTHR32227">
    <property type="entry name" value="GLUCAN ENDO-1,3-BETA-GLUCOSIDASE BG1-RELATED-RELATED"/>
    <property type="match status" value="1"/>
</dbReference>
<accession>A0A835LZB1</accession>
<dbReference type="InterPro" id="IPR017853">
    <property type="entry name" value="GH"/>
</dbReference>
<evidence type="ECO:0000256" key="1">
    <source>
        <dbReference type="ARBA" id="ARBA00008773"/>
    </source>
</evidence>
<dbReference type="InterPro" id="IPR044965">
    <property type="entry name" value="Glyco_hydro_17_plant"/>
</dbReference>
<dbReference type="Proteomes" id="UP000631114">
    <property type="component" value="Unassembled WGS sequence"/>
</dbReference>
<dbReference type="Pfam" id="PF00332">
    <property type="entry name" value="Glyco_hydro_17"/>
    <property type="match status" value="1"/>
</dbReference>
<name>A0A835LZB1_9MAGN</name>
<evidence type="ECO:0000313" key="7">
    <source>
        <dbReference type="Proteomes" id="UP000631114"/>
    </source>
</evidence>